<accession>J9ED07</accession>
<protein>
    <submittedName>
        <fullName evidence="1">Uncharacterized protein</fullName>
    </submittedName>
</protein>
<reference evidence="2" key="1">
    <citation type="submission" date="2012-08" db="EMBL/GenBank/DDBJ databases">
        <title>The Genome Sequence of Wuchereria bancrofti.</title>
        <authorList>
            <person name="Nutman T.B."/>
            <person name="Fink D.L."/>
            <person name="Russ C."/>
            <person name="Young S."/>
            <person name="Zeng Q."/>
            <person name="Koehrsen M."/>
            <person name="Alvarado L."/>
            <person name="Berlin A."/>
            <person name="Chapman S.B."/>
            <person name="Chen Z."/>
            <person name="Freedman E."/>
            <person name="Gellesch M."/>
            <person name="Goldberg J."/>
            <person name="Griggs A."/>
            <person name="Gujja S."/>
            <person name="Heilman E.R."/>
            <person name="Heiman D."/>
            <person name="Hepburn T."/>
            <person name="Howarth C."/>
            <person name="Jen D."/>
            <person name="Larson L."/>
            <person name="Lewis B."/>
            <person name="Mehta T."/>
            <person name="Park D."/>
            <person name="Pearson M."/>
            <person name="Roberts A."/>
            <person name="Saif S."/>
            <person name="Shea T."/>
            <person name="Shenoy N."/>
            <person name="Sisk P."/>
            <person name="Stolte C."/>
            <person name="Sykes S."/>
            <person name="Walk T."/>
            <person name="White J."/>
            <person name="Yandava C."/>
            <person name="Haas B."/>
            <person name="Henn M.R."/>
            <person name="Nusbaum C."/>
            <person name="Birren B."/>
        </authorList>
    </citation>
    <scope>NUCLEOTIDE SEQUENCE [LARGE SCALE GENOMIC DNA]</scope>
    <source>
        <strain evidence="2">NA</strain>
    </source>
</reference>
<dbReference type="AlphaFoldDB" id="J9ED07"/>
<comment type="caution">
    <text evidence="1">The sequence shown here is derived from an EMBL/GenBank/DDBJ whole genome shotgun (WGS) entry which is preliminary data.</text>
</comment>
<name>J9ED07_WUCBA</name>
<sequence length="104" mass="12084">MMKTEQFTDFITHENIDFMVLIQSVSCVNMTLTFINFPEFGWPLMGFQEPYGFQKTYSCVNKKGTLQASMTQPLTNRSLIFLRDDCQQRRWCIISTYSGSNGMP</sequence>
<proteinExistence type="predicted"/>
<dbReference type="Proteomes" id="UP000004810">
    <property type="component" value="Unassembled WGS sequence"/>
</dbReference>
<evidence type="ECO:0000313" key="1">
    <source>
        <dbReference type="EMBL" id="EJW73294.1"/>
    </source>
</evidence>
<organism evidence="1 2">
    <name type="scientific">Wuchereria bancrofti</name>
    <dbReference type="NCBI Taxonomy" id="6293"/>
    <lineage>
        <taxon>Eukaryota</taxon>
        <taxon>Metazoa</taxon>
        <taxon>Ecdysozoa</taxon>
        <taxon>Nematoda</taxon>
        <taxon>Chromadorea</taxon>
        <taxon>Rhabditida</taxon>
        <taxon>Spirurina</taxon>
        <taxon>Spiruromorpha</taxon>
        <taxon>Filarioidea</taxon>
        <taxon>Onchocercidae</taxon>
        <taxon>Wuchereria</taxon>
    </lineage>
</organism>
<evidence type="ECO:0000313" key="2">
    <source>
        <dbReference type="Proteomes" id="UP000004810"/>
    </source>
</evidence>
<gene>
    <name evidence="1" type="ORF">WUBG_15799</name>
</gene>
<dbReference type="EMBL" id="ADBV01014339">
    <property type="protein sequence ID" value="EJW73294.1"/>
    <property type="molecule type" value="Genomic_DNA"/>
</dbReference>